<evidence type="ECO:0000313" key="2">
    <source>
        <dbReference type="Proteomes" id="UP000198211"/>
    </source>
</evidence>
<dbReference type="OrthoDB" id="47557at2759"/>
<reference evidence="2" key="1">
    <citation type="submission" date="2017-03" db="EMBL/GenBank/DDBJ databases">
        <title>Phytopthora megakarya and P. palmivora, two closely related causual agents of cacao black pod achieved similar genome size and gene model numbers by different mechanisms.</title>
        <authorList>
            <person name="Ali S."/>
            <person name="Shao J."/>
            <person name="Larry D.J."/>
            <person name="Kronmiller B."/>
            <person name="Shen D."/>
            <person name="Strem M.D."/>
            <person name="Melnick R.L."/>
            <person name="Guiltinan M.J."/>
            <person name="Tyler B.M."/>
            <person name="Meinhardt L.W."/>
            <person name="Bailey B.A."/>
        </authorList>
    </citation>
    <scope>NUCLEOTIDE SEQUENCE [LARGE SCALE GENOMIC DNA]</scope>
    <source>
        <strain evidence="2">zdho120</strain>
    </source>
</reference>
<dbReference type="EMBL" id="NBNE01013714">
    <property type="protein sequence ID" value="OWY94872.1"/>
    <property type="molecule type" value="Genomic_DNA"/>
</dbReference>
<dbReference type="Proteomes" id="UP000198211">
    <property type="component" value="Unassembled WGS sequence"/>
</dbReference>
<keyword evidence="2" id="KW-1185">Reference proteome</keyword>
<dbReference type="AlphaFoldDB" id="A0A225UP31"/>
<feature type="non-terminal residue" evidence="1">
    <location>
        <position position="67"/>
    </location>
</feature>
<dbReference type="STRING" id="4795.A0A225UP31"/>
<organism evidence="1 2">
    <name type="scientific">Phytophthora megakarya</name>
    <dbReference type="NCBI Taxonomy" id="4795"/>
    <lineage>
        <taxon>Eukaryota</taxon>
        <taxon>Sar</taxon>
        <taxon>Stramenopiles</taxon>
        <taxon>Oomycota</taxon>
        <taxon>Peronosporomycetes</taxon>
        <taxon>Peronosporales</taxon>
        <taxon>Peronosporaceae</taxon>
        <taxon>Phytophthora</taxon>
    </lineage>
</organism>
<evidence type="ECO:0000313" key="1">
    <source>
        <dbReference type="EMBL" id="OWY94872.1"/>
    </source>
</evidence>
<accession>A0A225UP31</accession>
<proteinExistence type="predicted"/>
<protein>
    <submittedName>
        <fullName evidence="1">Uncharacterized protein</fullName>
    </submittedName>
</protein>
<sequence>MKRCAIANTATAIAMVSMKVRLTGLINQSPQYAIDQSRVSVFFVNTRKDWSYCATRLLQAQIMGFDT</sequence>
<name>A0A225UP31_9STRA</name>
<comment type="caution">
    <text evidence="1">The sequence shown here is derived from an EMBL/GenBank/DDBJ whole genome shotgun (WGS) entry which is preliminary data.</text>
</comment>
<gene>
    <name evidence="1" type="ORF">PHMEG_00035277</name>
</gene>